<reference evidence="2" key="1">
    <citation type="journal article" date="2022" name="Nat. Commun.">
        <title>Chromosome evolution and the genetic basis of agronomically important traits in greater yam.</title>
        <authorList>
            <person name="Bredeson J.V."/>
            <person name="Lyons J.B."/>
            <person name="Oniyinde I.O."/>
            <person name="Okereke N.R."/>
            <person name="Kolade O."/>
            <person name="Nnabue I."/>
            <person name="Nwadili C.O."/>
            <person name="Hribova E."/>
            <person name="Parker M."/>
            <person name="Nwogha J."/>
            <person name="Shu S."/>
            <person name="Carlson J."/>
            <person name="Kariba R."/>
            <person name="Muthemba S."/>
            <person name="Knop K."/>
            <person name="Barton G.J."/>
            <person name="Sherwood A.V."/>
            <person name="Lopez-Montes A."/>
            <person name="Asiedu R."/>
            <person name="Jamnadass R."/>
            <person name="Muchugi A."/>
            <person name="Goodstein D."/>
            <person name="Egesi C.N."/>
            <person name="Featherston J."/>
            <person name="Asfaw A."/>
            <person name="Simpson G.G."/>
            <person name="Dolezel J."/>
            <person name="Hendre P.S."/>
            <person name="Van Deynze A."/>
            <person name="Kumar P.L."/>
            <person name="Obidiegwu J.E."/>
            <person name="Bhattacharjee R."/>
            <person name="Rokhsar D.S."/>
        </authorList>
    </citation>
    <scope>NUCLEOTIDE SEQUENCE [LARGE SCALE GENOMIC DNA]</scope>
    <source>
        <strain evidence="2">cv. TDa95/00328</strain>
    </source>
</reference>
<proteinExistence type="predicted"/>
<protein>
    <submittedName>
        <fullName evidence="1">P-loop containing nucleoside triphosphate hydrolase protein</fullName>
    </submittedName>
</protein>
<evidence type="ECO:0000313" key="1">
    <source>
        <dbReference type="EMBL" id="KAH7656683.1"/>
    </source>
</evidence>
<dbReference type="EMBL" id="CM037028">
    <property type="protein sequence ID" value="KAH7656683.1"/>
    <property type="molecule type" value="Genomic_DNA"/>
</dbReference>
<evidence type="ECO:0000313" key="2">
    <source>
        <dbReference type="Proteomes" id="UP000827976"/>
    </source>
</evidence>
<name>A0ACB7U8R5_DIOAL</name>
<organism evidence="1 2">
    <name type="scientific">Dioscorea alata</name>
    <name type="common">Purple yam</name>
    <dbReference type="NCBI Taxonomy" id="55571"/>
    <lineage>
        <taxon>Eukaryota</taxon>
        <taxon>Viridiplantae</taxon>
        <taxon>Streptophyta</taxon>
        <taxon>Embryophyta</taxon>
        <taxon>Tracheophyta</taxon>
        <taxon>Spermatophyta</taxon>
        <taxon>Magnoliopsida</taxon>
        <taxon>Liliopsida</taxon>
        <taxon>Dioscoreales</taxon>
        <taxon>Dioscoreaceae</taxon>
        <taxon>Dioscorea</taxon>
    </lineage>
</organism>
<keyword evidence="1" id="KW-0378">Hydrolase</keyword>
<comment type="caution">
    <text evidence="1">The sequence shown here is derived from an EMBL/GenBank/DDBJ whole genome shotgun (WGS) entry which is preliminary data.</text>
</comment>
<accession>A0ACB7U8R5</accession>
<gene>
    <name evidence="1" type="ORF">IHE45_18G090100</name>
</gene>
<sequence>MVSASLSALAKFLLSPLPNVAVDKLFTYLFDYLSEDDPSSPSATDANSHNILEDNLETLKRCIHKIKINLMTAKQLQKRDQNLSKLLAQLKDVVYDAEDLQDELEYRDLRKKLENDRLSPAIFSNDLPNIIERFNRIESDIRHAIEMSVHISEPNLDLQHERITTSAITESKIYGREDERKQLIRMLKMSGNVSVLPIKGLGGIGKTALAQSVFNDKEIEDHFHHRTWVYVSEKFDRVSITREVLESVRNNEFICSTNLDSMERKLRKTLAGKKILLVLDDVWTDDLNSFISTMQSANAESVKIVVTTRDSLVLPKQLKLTGITLKGLKKKEYWSFFVKCVFGEEEDPANCPVTLQRIGEQIVEKLKGSPLAAKTIGRLLWKDTREEQWVRVLKSNLWELGTNADDIMPALALSYDHLPDHLQRCFAFCSMFPKDYMFTMQDVVYMWIAQGFVSSETPEDTGREYFNELLSRHFFHPCQDSPFFKFHSLAHDLARSVCSGEYCTYDLGDISHTVRHLWASGLNIELELRQKSLRSFVMEMKSESKFHLYNQNGLNGILNQNLAAFKRIRVLVLINCALDEFPDVFSDMKHLRYLDLYRTNIKSAPKSLFVLYHLKLLRLPNIDVLPDPFHKLINLRFFRVNTETMTRDTVHAYEIEFPVKKESGYKIAQLRDMNDLRGTLVIKKLENIDNKEDARNANLHKKCNIECLRLIWSNSGDGCESGIAEEVLEGLRPHSQLKKLYINGYMGVNSPSWFMTLQLKNLQTIEFYACKNWATLPPLGLLQFLTFLSLNAIDDITIEGDDQVVSPMFPFLKELELKEVSVTFRGMSSFSAGTGGCSYFPCLVHLRIVCCDRVSGLPWPMLSALQVLQIEDSEGLGDLLPGCLKYLTSLKHIDIKGQTCNTLQW</sequence>
<dbReference type="Proteomes" id="UP000827976">
    <property type="component" value="Chromosome 18"/>
</dbReference>
<keyword evidence="2" id="KW-1185">Reference proteome</keyword>